<dbReference type="Proteomes" id="UP000019151">
    <property type="component" value="Chromosome"/>
</dbReference>
<dbReference type="STRING" id="861299.J421_0700"/>
<dbReference type="RefSeq" id="WP_025409782.1">
    <property type="nucleotide sequence ID" value="NZ_CP007128.1"/>
</dbReference>
<evidence type="ECO:0000256" key="3">
    <source>
        <dbReference type="RuleBase" id="RU003476"/>
    </source>
</evidence>
<gene>
    <name evidence="5" type="ORF">J421_0700</name>
</gene>
<evidence type="ECO:0000313" key="5">
    <source>
        <dbReference type="EMBL" id="AHG88237.1"/>
    </source>
</evidence>
<dbReference type="EMBL" id="CP007128">
    <property type="protein sequence ID" value="AHG88237.1"/>
    <property type="molecule type" value="Genomic_DNA"/>
</dbReference>
<dbReference type="OrthoDB" id="9793216at2"/>
<dbReference type="Pfam" id="PF12867">
    <property type="entry name" value="DinB_2"/>
    <property type="match status" value="1"/>
</dbReference>
<dbReference type="PROSITE" id="PS51462">
    <property type="entry name" value="NUDIX"/>
    <property type="match status" value="1"/>
</dbReference>
<evidence type="ECO:0000256" key="2">
    <source>
        <dbReference type="ARBA" id="ARBA00022801"/>
    </source>
</evidence>
<dbReference type="Gene3D" id="3.90.79.10">
    <property type="entry name" value="Nucleoside Triphosphate Pyrophosphohydrolase"/>
    <property type="match status" value="1"/>
</dbReference>
<dbReference type="PANTHER" id="PTHR43046:SF14">
    <property type="entry name" value="MUTT_NUDIX FAMILY PROTEIN"/>
    <property type="match status" value="1"/>
</dbReference>
<dbReference type="Pfam" id="PF00293">
    <property type="entry name" value="NUDIX"/>
    <property type="match status" value="1"/>
</dbReference>
<organism evidence="5 6">
    <name type="scientific">Gemmatirosa kalamazoonensis</name>
    <dbReference type="NCBI Taxonomy" id="861299"/>
    <lineage>
        <taxon>Bacteria</taxon>
        <taxon>Pseudomonadati</taxon>
        <taxon>Gemmatimonadota</taxon>
        <taxon>Gemmatimonadia</taxon>
        <taxon>Gemmatimonadales</taxon>
        <taxon>Gemmatimonadaceae</taxon>
        <taxon>Gemmatirosa</taxon>
    </lineage>
</organism>
<feature type="domain" description="Nudix hydrolase" evidence="4">
    <location>
        <begin position="16"/>
        <end position="143"/>
    </location>
</feature>
<dbReference type="PRINTS" id="PR00502">
    <property type="entry name" value="NUDIXFAMILY"/>
</dbReference>
<dbReference type="KEGG" id="gba:J421_0700"/>
<proteinExistence type="inferred from homology"/>
<evidence type="ECO:0000256" key="1">
    <source>
        <dbReference type="ARBA" id="ARBA00001946"/>
    </source>
</evidence>
<dbReference type="HOGENOM" id="CLU_914519_0_0_0"/>
<dbReference type="GO" id="GO:0016787">
    <property type="term" value="F:hydrolase activity"/>
    <property type="evidence" value="ECO:0007669"/>
    <property type="project" value="UniProtKB-KW"/>
</dbReference>
<dbReference type="eggNOG" id="COG0456">
    <property type="taxonomic scope" value="Bacteria"/>
</dbReference>
<sequence>MTHVPVFGTTLDGVHYVERPSAYVLVRDDAGDLAVVRTPKGHFLPGGGIEAGESAETAAAREAREETGLVVDIIGTVCRAVEFTRALDEDAWYRKVSAFLAARVAERAAAVEHDHELLWLPVARALDALTPPSHRWAVERFAEPPYAARLREVVDAATRALGAIDDAASARRPAPDKWSPREIVGHLVDSAANNHGRFVRAQAQDDLAFPGYAQEAWVDAQGYRSAPWTDLVALWAAYNRHLARVMTLAPEAARMRPRARHNLDEIGWRAVPADVPATLDHLMADYVDHLEHHLRQVLGPDWSR</sequence>
<name>W0RCT7_9BACT</name>
<comment type="similarity">
    <text evidence="3">Belongs to the Nudix hydrolase family.</text>
</comment>
<dbReference type="eggNOG" id="COG1051">
    <property type="taxonomic scope" value="Bacteria"/>
</dbReference>
<dbReference type="InterPro" id="IPR000086">
    <property type="entry name" value="NUDIX_hydrolase_dom"/>
</dbReference>
<accession>W0RCT7</accession>
<evidence type="ECO:0000259" key="4">
    <source>
        <dbReference type="PROSITE" id="PS51462"/>
    </source>
</evidence>
<evidence type="ECO:0000313" key="6">
    <source>
        <dbReference type="Proteomes" id="UP000019151"/>
    </source>
</evidence>
<dbReference type="InParanoid" id="W0RCT7"/>
<dbReference type="InterPro" id="IPR034660">
    <property type="entry name" value="DinB/YfiT-like"/>
</dbReference>
<dbReference type="SUPFAM" id="SSF109854">
    <property type="entry name" value="DinB/YfiT-like putative metalloenzymes"/>
    <property type="match status" value="1"/>
</dbReference>
<keyword evidence="2 3" id="KW-0378">Hydrolase</keyword>
<dbReference type="SUPFAM" id="SSF55811">
    <property type="entry name" value="Nudix"/>
    <property type="match status" value="1"/>
</dbReference>
<reference evidence="5 6" key="1">
    <citation type="journal article" date="2014" name="Genome Announc.">
        <title>Genome Sequence and Methylome of Soil Bacterium Gemmatirosa kalamazoonensis KBS708T, a Member of the Rarely Cultivated Gemmatimonadetes Phylum.</title>
        <authorList>
            <person name="Debruyn J.M."/>
            <person name="Radosevich M."/>
            <person name="Wommack K.E."/>
            <person name="Polson S.W."/>
            <person name="Hauser L.J."/>
            <person name="Fawaz M.N."/>
            <person name="Korlach J."/>
            <person name="Tsai Y.C."/>
        </authorList>
    </citation>
    <scope>NUCLEOTIDE SEQUENCE [LARGE SCALE GENOMIC DNA]</scope>
    <source>
        <strain evidence="5 6">KBS708</strain>
    </source>
</reference>
<dbReference type="PROSITE" id="PS00893">
    <property type="entry name" value="NUDIX_BOX"/>
    <property type="match status" value="1"/>
</dbReference>
<dbReference type="InterPro" id="IPR015797">
    <property type="entry name" value="NUDIX_hydrolase-like_dom_sf"/>
</dbReference>
<dbReference type="InterPro" id="IPR020084">
    <property type="entry name" value="NUDIX_hydrolase_CS"/>
</dbReference>
<dbReference type="Gene3D" id="1.20.120.450">
    <property type="entry name" value="dinb family like domain"/>
    <property type="match status" value="1"/>
</dbReference>
<comment type="cofactor">
    <cofactor evidence="1">
        <name>Mg(2+)</name>
        <dbReference type="ChEBI" id="CHEBI:18420"/>
    </cofactor>
</comment>
<keyword evidence="6" id="KW-1185">Reference proteome</keyword>
<protein>
    <submittedName>
        <fullName evidence="5">NUDIX hydrolase</fullName>
    </submittedName>
</protein>
<dbReference type="InterPro" id="IPR020476">
    <property type="entry name" value="Nudix_hydrolase"/>
</dbReference>
<dbReference type="AlphaFoldDB" id="W0RCT7"/>
<dbReference type="InterPro" id="IPR024775">
    <property type="entry name" value="DinB-like"/>
</dbReference>
<dbReference type="PANTHER" id="PTHR43046">
    <property type="entry name" value="GDP-MANNOSE MANNOSYL HYDROLASE"/>
    <property type="match status" value="1"/>
</dbReference>